<feature type="domain" description="DEAD-box RNA helicase Q" evidence="14">
    <location>
        <begin position="2"/>
        <end position="30"/>
    </location>
</feature>
<dbReference type="Pfam" id="PF00270">
    <property type="entry name" value="DEAD"/>
    <property type="match status" value="1"/>
</dbReference>
<gene>
    <name evidence="15" type="ORF">FCL54_09605</name>
</gene>
<sequence>MSNFEDFKISTDVKRAVLEMGFTEPTPIQEKAIGPILAGTDLIGQAQTGTGKTAAFGIPLVEKVSKRPGPEAIILTPTRELAIQVSVELQKLSRYKGLNVLAVYGGEPIYHQIRALKKGVHIVVGTPGRVLDHLNRKTLRTDRIHTAILDEADEMLDMGFIEDIESILKRLPSRRQSLLFSATIPAPIKKLAHNYLNNPQTISVSNGDVTAETVDQVFYRTFEQDKFDTLCQIIENEDIRLGIIFCRTKKGVSHLTEALKKRGYRAEELHGDLVQSQRSRVMQLFRTSRIDFLVATDIAARGIDVAHVSHVINYDIPEDPERYVHRIGRTGRAGNKGIALTLVTPKDMRFLQSIESKINLSLTAEPLNNEYADLEQSVNDLKKAMAKKHKPDQAYSDSASHLLNEFNSQELVEALLEKLVKSKNDGVPSEYHFGETGGQNGMVRFFLNVGRNIDLHPKKMLEQLSLLAGIPEQMVGRIDIFEKFSFFEVPEEVAPFVYEALRSGGLDGKNIHLEPAKPQKSKTS</sequence>
<dbReference type="InterPro" id="IPR014001">
    <property type="entry name" value="Helicase_ATP-bd"/>
</dbReference>
<dbReference type="InterPro" id="IPR014014">
    <property type="entry name" value="RNA_helicase_DEAD_Q_motif"/>
</dbReference>
<dbReference type="InterPro" id="IPR012677">
    <property type="entry name" value="Nucleotide-bd_a/b_plait_sf"/>
</dbReference>
<evidence type="ECO:0000256" key="8">
    <source>
        <dbReference type="ARBA" id="ARBA00047984"/>
    </source>
</evidence>
<dbReference type="SMART" id="SM00487">
    <property type="entry name" value="DEXDc"/>
    <property type="match status" value="1"/>
</dbReference>
<comment type="caution">
    <text evidence="15">The sequence shown here is derived from an EMBL/GenBank/DDBJ whole genome shotgun (WGS) entry which is preliminary data.</text>
</comment>
<keyword evidence="5 11" id="KW-0347">Helicase</keyword>
<dbReference type="PANTHER" id="PTHR47959:SF13">
    <property type="entry name" value="ATP-DEPENDENT RNA HELICASE RHLE"/>
    <property type="match status" value="1"/>
</dbReference>
<proteinExistence type="inferred from homology"/>
<dbReference type="GO" id="GO:0003724">
    <property type="term" value="F:RNA helicase activity"/>
    <property type="evidence" value="ECO:0007669"/>
    <property type="project" value="UniProtKB-EC"/>
</dbReference>
<reference evidence="15 16" key="1">
    <citation type="submission" date="2019-04" db="EMBL/GenBank/DDBJ databases">
        <title>Bacillus caeni sp. nov., a bacterium isolated from mangrove sediment.</title>
        <authorList>
            <person name="Huang H."/>
            <person name="Mo K."/>
            <person name="Hu Y."/>
        </authorList>
    </citation>
    <scope>NUCLEOTIDE SEQUENCE [LARGE SCALE GENOMIC DNA]</scope>
    <source>
        <strain evidence="15 16">HB172195</strain>
    </source>
</reference>
<dbReference type="OrthoDB" id="9805696at2"/>
<organism evidence="15 16">
    <name type="scientific">Exobacillus caeni</name>
    <dbReference type="NCBI Taxonomy" id="2574798"/>
    <lineage>
        <taxon>Bacteria</taxon>
        <taxon>Bacillati</taxon>
        <taxon>Bacillota</taxon>
        <taxon>Bacilli</taxon>
        <taxon>Bacillales</taxon>
        <taxon>Guptibacillaceae</taxon>
        <taxon>Exobacillus</taxon>
    </lineage>
</organism>
<keyword evidence="4 11" id="KW-0378">Hydrolase</keyword>
<evidence type="ECO:0000259" key="12">
    <source>
        <dbReference type="PROSITE" id="PS51192"/>
    </source>
</evidence>
<keyword evidence="16" id="KW-1185">Reference proteome</keyword>
<dbReference type="InterPro" id="IPR027417">
    <property type="entry name" value="P-loop_NTPase"/>
</dbReference>
<evidence type="ECO:0000259" key="13">
    <source>
        <dbReference type="PROSITE" id="PS51194"/>
    </source>
</evidence>
<evidence type="ECO:0000256" key="7">
    <source>
        <dbReference type="ARBA" id="ARBA00038437"/>
    </source>
</evidence>
<dbReference type="Pfam" id="PF03880">
    <property type="entry name" value="DbpA"/>
    <property type="match status" value="1"/>
</dbReference>
<dbReference type="InterPro" id="IPR044742">
    <property type="entry name" value="DEAD/DEAH_RhlB"/>
</dbReference>
<dbReference type="CDD" id="cd12252">
    <property type="entry name" value="RRM_DbpA"/>
    <property type="match status" value="1"/>
</dbReference>
<dbReference type="EMBL" id="SWLG01000006">
    <property type="protein sequence ID" value="TLS37398.1"/>
    <property type="molecule type" value="Genomic_DNA"/>
</dbReference>
<dbReference type="PROSITE" id="PS51195">
    <property type="entry name" value="Q_MOTIF"/>
    <property type="match status" value="1"/>
</dbReference>
<dbReference type="CDD" id="cd18787">
    <property type="entry name" value="SF2_C_DEAD"/>
    <property type="match status" value="1"/>
</dbReference>
<dbReference type="EC" id="3.6.4.13" evidence="1"/>
<dbReference type="InterPro" id="IPR000629">
    <property type="entry name" value="RNA-helicase_DEAD-box_CS"/>
</dbReference>
<dbReference type="GO" id="GO:0005829">
    <property type="term" value="C:cytosol"/>
    <property type="evidence" value="ECO:0007669"/>
    <property type="project" value="TreeGrafter"/>
</dbReference>
<dbReference type="PROSITE" id="PS00039">
    <property type="entry name" value="DEAD_ATP_HELICASE"/>
    <property type="match status" value="1"/>
</dbReference>
<evidence type="ECO:0000256" key="3">
    <source>
        <dbReference type="ARBA" id="ARBA00022741"/>
    </source>
</evidence>
<feature type="domain" description="Helicase ATP-binding" evidence="12">
    <location>
        <begin position="33"/>
        <end position="202"/>
    </location>
</feature>
<dbReference type="GO" id="GO:0003723">
    <property type="term" value="F:RNA binding"/>
    <property type="evidence" value="ECO:0007669"/>
    <property type="project" value="UniProtKB-ARBA"/>
</dbReference>
<dbReference type="CDD" id="cd00268">
    <property type="entry name" value="DEADc"/>
    <property type="match status" value="1"/>
</dbReference>
<dbReference type="FunFam" id="3.40.50.300:FF:000108">
    <property type="entry name" value="ATP-dependent RNA helicase RhlE"/>
    <property type="match status" value="1"/>
</dbReference>
<evidence type="ECO:0000259" key="14">
    <source>
        <dbReference type="PROSITE" id="PS51195"/>
    </source>
</evidence>
<keyword evidence="2" id="KW-0963">Cytoplasm</keyword>
<feature type="short sequence motif" description="Q motif" evidence="10">
    <location>
        <begin position="2"/>
        <end position="30"/>
    </location>
</feature>
<keyword evidence="3 11" id="KW-0547">Nucleotide-binding</keyword>
<dbReference type="InterPro" id="IPR050079">
    <property type="entry name" value="DEAD_box_RNA_helicase"/>
</dbReference>
<dbReference type="InterPro" id="IPR011545">
    <property type="entry name" value="DEAD/DEAH_box_helicase_dom"/>
</dbReference>
<evidence type="ECO:0000256" key="6">
    <source>
        <dbReference type="ARBA" id="ARBA00022840"/>
    </source>
</evidence>
<dbReference type="Gene3D" id="3.40.50.300">
    <property type="entry name" value="P-loop containing nucleotide triphosphate hydrolases"/>
    <property type="match status" value="2"/>
</dbReference>
<dbReference type="SUPFAM" id="SSF52540">
    <property type="entry name" value="P-loop containing nucleoside triphosphate hydrolases"/>
    <property type="match status" value="1"/>
</dbReference>
<accession>A0A5R9F6Y9</accession>
<dbReference type="InterPro" id="IPR001650">
    <property type="entry name" value="Helicase_C-like"/>
</dbReference>
<evidence type="ECO:0000256" key="9">
    <source>
        <dbReference type="ARBA" id="ARBA00067932"/>
    </source>
</evidence>
<dbReference type="Gene3D" id="3.30.70.330">
    <property type="match status" value="1"/>
</dbReference>
<dbReference type="PROSITE" id="PS51192">
    <property type="entry name" value="HELICASE_ATP_BIND_1"/>
    <property type="match status" value="1"/>
</dbReference>
<dbReference type="PANTHER" id="PTHR47959">
    <property type="entry name" value="ATP-DEPENDENT RNA HELICASE RHLE-RELATED"/>
    <property type="match status" value="1"/>
</dbReference>
<dbReference type="RefSeq" id="WP_138125793.1">
    <property type="nucleotide sequence ID" value="NZ_SWLG01000006.1"/>
</dbReference>
<dbReference type="InterPro" id="IPR005580">
    <property type="entry name" value="DbpA/CsdA_RNA-bd_dom"/>
</dbReference>
<dbReference type="SMART" id="SM00490">
    <property type="entry name" value="HELICc"/>
    <property type="match status" value="1"/>
</dbReference>
<dbReference type="Proteomes" id="UP000308230">
    <property type="component" value="Unassembled WGS sequence"/>
</dbReference>
<dbReference type="PROSITE" id="PS51194">
    <property type="entry name" value="HELICASE_CTER"/>
    <property type="match status" value="1"/>
</dbReference>
<evidence type="ECO:0000256" key="1">
    <source>
        <dbReference type="ARBA" id="ARBA00012552"/>
    </source>
</evidence>
<evidence type="ECO:0000256" key="5">
    <source>
        <dbReference type="ARBA" id="ARBA00022806"/>
    </source>
</evidence>
<evidence type="ECO:0000256" key="10">
    <source>
        <dbReference type="PROSITE-ProRule" id="PRU00552"/>
    </source>
</evidence>
<evidence type="ECO:0000256" key="2">
    <source>
        <dbReference type="ARBA" id="ARBA00022490"/>
    </source>
</evidence>
<dbReference type="GO" id="GO:0016787">
    <property type="term" value="F:hydrolase activity"/>
    <property type="evidence" value="ECO:0007669"/>
    <property type="project" value="UniProtKB-KW"/>
</dbReference>
<dbReference type="AlphaFoldDB" id="A0A5R9F6Y9"/>
<dbReference type="GO" id="GO:0005524">
    <property type="term" value="F:ATP binding"/>
    <property type="evidence" value="ECO:0007669"/>
    <property type="project" value="UniProtKB-KW"/>
</dbReference>
<dbReference type="Pfam" id="PF00271">
    <property type="entry name" value="Helicase_C"/>
    <property type="match status" value="1"/>
</dbReference>
<feature type="domain" description="Helicase C-terminal" evidence="13">
    <location>
        <begin position="213"/>
        <end position="375"/>
    </location>
</feature>
<evidence type="ECO:0000256" key="11">
    <source>
        <dbReference type="RuleBase" id="RU000492"/>
    </source>
</evidence>
<keyword evidence="6 11" id="KW-0067">ATP-binding</keyword>
<protein>
    <recommendedName>
        <fullName evidence="9">ATP-dependent RNA helicase CshA</fullName>
        <ecNumber evidence="1">3.6.4.13</ecNumber>
    </recommendedName>
</protein>
<evidence type="ECO:0000313" key="15">
    <source>
        <dbReference type="EMBL" id="TLS37398.1"/>
    </source>
</evidence>
<name>A0A5R9F6Y9_9BACL</name>
<evidence type="ECO:0000313" key="16">
    <source>
        <dbReference type="Proteomes" id="UP000308230"/>
    </source>
</evidence>
<comment type="similarity">
    <text evidence="7 11">Belongs to the DEAD box helicase family.</text>
</comment>
<evidence type="ECO:0000256" key="4">
    <source>
        <dbReference type="ARBA" id="ARBA00022801"/>
    </source>
</evidence>
<comment type="catalytic activity">
    <reaction evidence="8">
        <text>ATP + H2O = ADP + phosphate + H(+)</text>
        <dbReference type="Rhea" id="RHEA:13065"/>
        <dbReference type="ChEBI" id="CHEBI:15377"/>
        <dbReference type="ChEBI" id="CHEBI:15378"/>
        <dbReference type="ChEBI" id="CHEBI:30616"/>
        <dbReference type="ChEBI" id="CHEBI:43474"/>
        <dbReference type="ChEBI" id="CHEBI:456216"/>
        <dbReference type="EC" id="3.6.4.13"/>
    </reaction>
</comment>